<reference evidence="2" key="1">
    <citation type="submission" date="2013-09" db="EMBL/GenBank/DDBJ databases">
        <title>The Genome Sequence of Enterobacter cloacae BWH 31.</title>
        <authorList>
            <consortium name="The Broad Institute Genomics Platform"/>
            <consortium name="The Broad Institute Genome Sequencing Center for Infectious Disease"/>
            <person name="Murphy C."/>
            <person name="Cosimi L."/>
            <person name="Cerqueira G."/>
            <person name="Feldgarden M."/>
            <person name="Hung D."/>
            <person name="Onderdonk A.B."/>
            <person name="Ferraro M.J."/>
            <person name="Hooper D."/>
            <person name="Dekker J."/>
            <person name="O'Brien T."/>
            <person name="Huang S."/>
            <person name="Quan V."/>
            <person name="Ernst C."/>
            <person name="Delaney M."/>
            <person name="DuBois A."/>
            <person name="Young S.K."/>
            <person name="Zeng Q."/>
            <person name="Gargeya S."/>
            <person name="Fitzgerald M."/>
            <person name="Abouelleil A."/>
            <person name="Alvarado L."/>
            <person name="Berlin A.M."/>
            <person name="Chapman S.B."/>
            <person name="Gainer-Dewar J."/>
            <person name="Goldberg J."/>
            <person name="Gnerre S."/>
            <person name="Griggs A."/>
            <person name="Gujja S."/>
            <person name="Hansen M."/>
            <person name="Howarth C."/>
            <person name="Imamovic A."/>
            <person name="Ireland A."/>
            <person name="Larimer J."/>
            <person name="McCowan C."/>
            <person name="Murphy C."/>
            <person name="Pearson M."/>
            <person name="Poon T.W."/>
            <person name="Priest M."/>
            <person name="Roberts A."/>
            <person name="Saif S."/>
            <person name="Shea T."/>
            <person name="Sykes S."/>
            <person name="Wortman J."/>
            <person name="Nusbaum C."/>
            <person name="Birren B."/>
        </authorList>
    </citation>
    <scope>NUCLEOTIDE SEQUENCE [LARGE SCALE GENOMIC DNA]</scope>
    <source>
        <strain evidence="2">BWH 31</strain>
    </source>
</reference>
<sequence>MCFALPELGVVGSVARSNEPNETLKALPLLMVQEVFTTGVGGSFCPVHFP</sequence>
<proteinExistence type="predicted"/>
<accession>A0ABC9U8V6</accession>
<comment type="caution">
    <text evidence="1">The sequence shown here is derived from an EMBL/GenBank/DDBJ whole genome shotgun (WGS) entry which is preliminary data.</text>
</comment>
<name>A0ABC9U8V6_ENTAS</name>
<dbReference type="AlphaFoldDB" id="A0ABC9U8V6"/>
<evidence type="ECO:0000313" key="1">
    <source>
        <dbReference type="EMBL" id="ESM30393.1"/>
    </source>
</evidence>
<organism evidence="1 2">
    <name type="scientific">Enterobacter asburiae</name>
    <dbReference type="NCBI Taxonomy" id="61645"/>
    <lineage>
        <taxon>Bacteria</taxon>
        <taxon>Pseudomonadati</taxon>
        <taxon>Pseudomonadota</taxon>
        <taxon>Gammaproteobacteria</taxon>
        <taxon>Enterobacterales</taxon>
        <taxon>Enterobacteriaceae</taxon>
        <taxon>Enterobacter</taxon>
        <taxon>Enterobacter cloacae complex</taxon>
    </lineage>
</organism>
<dbReference type="EMBL" id="AYIP01000014">
    <property type="protein sequence ID" value="ESM30393.1"/>
    <property type="molecule type" value="Genomic_DNA"/>
</dbReference>
<dbReference type="Proteomes" id="UP000017391">
    <property type="component" value="Unassembled WGS sequence"/>
</dbReference>
<evidence type="ECO:0000313" key="2">
    <source>
        <dbReference type="Proteomes" id="UP000017391"/>
    </source>
</evidence>
<protein>
    <submittedName>
        <fullName evidence="1">Uncharacterized protein</fullName>
    </submittedName>
</protein>
<gene>
    <name evidence="1" type="ORF">L402_03889</name>
</gene>